<evidence type="ECO:0000313" key="2">
    <source>
        <dbReference type="EMBL" id="QMT29648.1"/>
    </source>
</evidence>
<sequence>MPVNVFIILDGIDFVICHGNRTLSLHDKLFNGVDPLIVLCVSQSVAFASFK</sequence>
<accession>A0A7G4P1Z7</accession>
<dbReference type="Proteomes" id="UP000515351">
    <property type="component" value="Segment"/>
</dbReference>
<proteinExistence type="predicted"/>
<name>A0A7G4P1Z7_VACCV</name>
<evidence type="ECO:0000313" key="1">
    <source>
        <dbReference type="EMBL" id="QMT29459.1"/>
    </source>
</evidence>
<reference evidence="2" key="1">
    <citation type="journal article" date="2020" name="Viruses">
        <title>Genome Sequencing of a Camelpox Vaccine Reveals Close Similarity to Modified Vaccinia virus Ankara (MVA).</title>
        <authorList>
            <person name="Marcacci M."/>
            <person name="Khalafalla A.I."/>
            <person name="Al Hammadi Z.M."/>
            <person name="Monaco F."/>
            <person name="Camma C."/>
            <person name="Yusof M.F."/>
            <person name="Al Yammahi S.M."/>
            <person name="Mangone I."/>
            <person name="Valleriani F."/>
            <person name="Alhosani M.A."/>
            <person name="Decaro N."/>
            <person name="Lorusso A."/>
            <person name="Almuhairi S.S."/>
            <person name="Savini G."/>
        </authorList>
    </citation>
    <scope>NUCLEOTIDE SEQUENCE [LARGE SCALE GENOMIC DNA]</scope>
    <source>
        <strain evidence="2">Ducapox vaccine</strain>
    </source>
</reference>
<gene>
    <name evidence="1" type="ORF">IKMOJFFE_00004</name>
    <name evidence="2" type="ORF">IKMOJFFE_00193</name>
</gene>
<dbReference type="EMBL" id="MT648498">
    <property type="protein sequence ID" value="QMT29648.1"/>
    <property type="molecule type" value="Genomic_DNA"/>
</dbReference>
<organism evidence="2">
    <name type="scientific">Vaccinia virus</name>
    <name type="common">VACV</name>
    <name type="synonym">Orthopoxvirus vaccinia</name>
    <dbReference type="NCBI Taxonomy" id="10245"/>
    <lineage>
        <taxon>Viruses</taxon>
        <taxon>Varidnaviria</taxon>
        <taxon>Bamfordvirae</taxon>
        <taxon>Nucleocytoviricota</taxon>
        <taxon>Pokkesviricetes</taxon>
        <taxon>Chitovirales</taxon>
        <taxon>Poxviridae</taxon>
        <taxon>Chordopoxvirinae</taxon>
        <taxon>Orthopoxvirus</taxon>
    </lineage>
</organism>
<protein>
    <submittedName>
        <fullName evidence="2">Uncharacterized protein</fullName>
    </submittedName>
</protein>
<dbReference type="EMBL" id="MT648498">
    <property type="protein sequence ID" value="QMT29459.1"/>
    <property type="molecule type" value="Genomic_DNA"/>
</dbReference>